<evidence type="ECO:0000313" key="2">
    <source>
        <dbReference type="EMBL" id="CAB4036611.1"/>
    </source>
</evidence>
<dbReference type="InterPro" id="IPR036397">
    <property type="entry name" value="RNaseH_sf"/>
</dbReference>
<dbReference type="InterPro" id="IPR001584">
    <property type="entry name" value="Integrase_cat-core"/>
</dbReference>
<dbReference type="InterPro" id="IPR012337">
    <property type="entry name" value="RNaseH-like_sf"/>
</dbReference>
<dbReference type="GO" id="GO:0015074">
    <property type="term" value="P:DNA integration"/>
    <property type="evidence" value="ECO:0007669"/>
    <property type="project" value="InterPro"/>
</dbReference>
<dbReference type="OrthoDB" id="10047206at2759"/>
<evidence type="ECO:0000259" key="1">
    <source>
        <dbReference type="PROSITE" id="PS50994"/>
    </source>
</evidence>
<dbReference type="InterPro" id="IPR050951">
    <property type="entry name" value="Retrovirus_Pol_polyprotein"/>
</dbReference>
<gene>
    <name evidence="2" type="ORF">PACLA_8A045627</name>
</gene>
<organism evidence="2 3">
    <name type="scientific">Paramuricea clavata</name>
    <name type="common">Red gorgonian</name>
    <name type="synonym">Violescent sea-whip</name>
    <dbReference type="NCBI Taxonomy" id="317549"/>
    <lineage>
        <taxon>Eukaryota</taxon>
        <taxon>Metazoa</taxon>
        <taxon>Cnidaria</taxon>
        <taxon>Anthozoa</taxon>
        <taxon>Octocorallia</taxon>
        <taxon>Malacalcyonacea</taxon>
        <taxon>Plexauridae</taxon>
        <taxon>Paramuricea</taxon>
    </lineage>
</organism>
<comment type="caution">
    <text evidence="2">The sequence shown here is derived from an EMBL/GenBank/DDBJ whole genome shotgun (WGS) entry which is preliminary data.</text>
</comment>
<evidence type="ECO:0000313" key="3">
    <source>
        <dbReference type="Proteomes" id="UP001152795"/>
    </source>
</evidence>
<dbReference type="PROSITE" id="PS50994">
    <property type="entry name" value="INTEGRASE"/>
    <property type="match status" value="1"/>
</dbReference>
<accession>A0A6S7JZS1</accession>
<dbReference type="AlphaFoldDB" id="A0A6S7JZS1"/>
<feature type="domain" description="Integrase catalytic" evidence="1">
    <location>
        <begin position="11"/>
        <end position="113"/>
    </location>
</feature>
<protein>
    <submittedName>
        <fullName evidence="2">Retrovirus-related Pol poly from transposon</fullName>
    </submittedName>
</protein>
<feature type="non-terminal residue" evidence="2">
    <location>
        <position position="113"/>
    </location>
</feature>
<dbReference type="PANTHER" id="PTHR37984">
    <property type="entry name" value="PROTEIN CBG26694"/>
    <property type="match status" value="1"/>
</dbReference>
<dbReference type="Gene3D" id="3.30.420.10">
    <property type="entry name" value="Ribonuclease H-like superfamily/Ribonuclease H"/>
    <property type="match status" value="1"/>
</dbReference>
<dbReference type="Pfam" id="PF00665">
    <property type="entry name" value="rve"/>
    <property type="match status" value="1"/>
</dbReference>
<name>A0A6S7JZS1_PARCT</name>
<dbReference type="SUPFAM" id="SSF53098">
    <property type="entry name" value="Ribonuclease H-like"/>
    <property type="match status" value="1"/>
</dbReference>
<keyword evidence="3" id="KW-1185">Reference proteome</keyword>
<reference evidence="2" key="1">
    <citation type="submission" date="2020-04" db="EMBL/GenBank/DDBJ databases">
        <authorList>
            <person name="Alioto T."/>
            <person name="Alioto T."/>
            <person name="Gomez Garrido J."/>
        </authorList>
    </citation>
    <scope>NUCLEOTIDE SEQUENCE</scope>
    <source>
        <strain evidence="2">A484AB</strain>
    </source>
</reference>
<dbReference type="EMBL" id="CACRXK020022226">
    <property type="protein sequence ID" value="CAB4036611.1"/>
    <property type="molecule type" value="Genomic_DNA"/>
</dbReference>
<dbReference type="PANTHER" id="PTHR37984:SF15">
    <property type="entry name" value="INTEGRASE CATALYTIC DOMAIN-CONTAINING PROTEIN"/>
    <property type="match status" value="1"/>
</dbReference>
<proteinExistence type="predicted"/>
<dbReference type="Proteomes" id="UP001152795">
    <property type="component" value="Unassembled WGS sequence"/>
</dbReference>
<dbReference type="GO" id="GO:0003676">
    <property type="term" value="F:nucleic acid binding"/>
    <property type="evidence" value="ECO:0007669"/>
    <property type="project" value="InterPro"/>
</dbReference>
<sequence>MSRAQLYPVPTVSEPFKKIAIDLIGELPKTKTGYKYVLTLIDYATRYPEAIPLKTTHSRVIAEALISVFSRVGLPNEIVSEQGSNLFGQLMRQLYELLGISHIKTSVYHPEAN</sequence>